<dbReference type="AlphaFoldDB" id="G0WCG9"/>
<dbReference type="InterPro" id="IPR046341">
    <property type="entry name" value="SET_dom_sf"/>
</dbReference>
<accession>G0WCG9</accession>
<dbReference type="PANTHER" id="PTHR13271:SF147">
    <property type="entry name" value="PROTEIN-LYSINE N-METHYLTRANSFERASE EFM1-RELATED"/>
    <property type="match status" value="1"/>
</dbReference>
<dbReference type="SUPFAM" id="SSF82199">
    <property type="entry name" value="SET domain"/>
    <property type="match status" value="1"/>
</dbReference>
<dbReference type="Gene3D" id="3.90.1410.10">
    <property type="entry name" value="set domain protein methyltransferase, domain 1"/>
    <property type="match status" value="1"/>
</dbReference>
<dbReference type="PROSITE" id="PS50280">
    <property type="entry name" value="SET"/>
    <property type="match status" value="1"/>
</dbReference>
<dbReference type="PANTHER" id="PTHR13271">
    <property type="entry name" value="UNCHARACTERIZED PUTATIVE METHYLTRANSFERASE"/>
    <property type="match status" value="1"/>
</dbReference>
<dbReference type="STRING" id="1071378.G0WCG9"/>
<evidence type="ECO:0000313" key="3">
    <source>
        <dbReference type="Proteomes" id="UP000000689"/>
    </source>
</evidence>
<dbReference type="InterPro" id="IPR050600">
    <property type="entry name" value="SETD3_SETD6_MTase"/>
</dbReference>
<dbReference type="KEGG" id="ndi:NDAI_0F01610"/>
<name>G0WCG9_NAUDC</name>
<evidence type="ECO:0000313" key="2">
    <source>
        <dbReference type="EMBL" id="CCD25480.1"/>
    </source>
</evidence>
<dbReference type="GO" id="GO:0016279">
    <property type="term" value="F:protein-lysine N-methyltransferase activity"/>
    <property type="evidence" value="ECO:0007669"/>
    <property type="project" value="EnsemblFungi"/>
</dbReference>
<organism evidence="2 3">
    <name type="scientific">Naumovozyma dairenensis (strain ATCC 10597 / BCRC 20456 / CBS 421 / NBRC 0211 / NRRL Y-12639)</name>
    <name type="common">Saccharomyces dairenensis</name>
    <dbReference type="NCBI Taxonomy" id="1071378"/>
    <lineage>
        <taxon>Eukaryota</taxon>
        <taxon>Fungi</taxon>
        <taxon>Dikarya</taxon>
        <taxon>Ascomycota</taxon>
        <taxon>Saccharomycotina</taxon>
        <taxon>Saccharomycetes</taxon>
        <taxon>Saccharomycetales</taxon>
        <taxon>Saccharomycetaceae</taxon>
        <taxon>Naumovozyma</taxon>
    </lineage>
</organism>
<feature type="domain" description="SET" evidence="1">
    <location>
        <begin position="42"/>
        <end position="290"/>
    </location>
</feature>
<protein>
    <recommendedName>
        <fullName evidence="1">SET domain-containing protein</fullName>
    </recommendedName>
</protein>
<keyword evidence="3" id="KW-1185">Reference proteome</keyword>
<dbReference type="Proteomes" id="UP000000689">
    <property type="component" value="Chromosome 6"/>
</dbReference>
<sequence length="579" mass="68133">MALENLLTWGEKYGVNIPDGLKFQHDEKKGFYCIATKDVTNPTIEIPQTLIISGKLSRDVFADIETNDENNNSWLKLLFAKLKFDNKATYLSTEEGNDKNEPLNLKFKPYIDALPKIVDSPYLWTPNELKLLKGTNLYNSLFGKLHTIFKEWYNLINKMNERESSNFQVDFTLVEGELKIYDNWSNIDFHNNYHEFYNKIILETVEQRPKCWYSFSSFLWSHLIFISRAFPEYVIDNTRSPSNVVLLPIIDLMNHDYNAKVQWSSTNGGFTYNYIGGTIAENKELFNNYGAKGNEELLTGYGFVLEDNMYDLVLLKIKPPLKVISDILQNEPNLELPTLDDYTTFAFEQDFTKGKDHDEEDDHNDISSYKDGIIYVVNPNVNKDYLEPLWNIFTYLSKKKFEKMTDLRPRLEGLQSLRNALEHKLEGLEDTQETNLSEQICFVNPYRRYCATIYREGQIRILKRGILDLRNEEKNVIHEKKRFLLNFGKITKHDFDFTERELPQLLQDREDEEEMVFDSTFELLVLWVLLKVLNKSFIPKHEWVGDQYKVFLSEEDKCLSPEEGKEIYRSFLAIRGIRR</sequence>
<dbReference type="HOGENOM" id="CLU_030667_2_0_1"/>
<reference evidence="2 3" key="1">
    <citation type="journal article" date="2011" name="Proc. Natl. Acad. Sci. U.S.A.">
        <title>Evolutionary erosion of yeast sex chromosomes by mating-type switching accidents.</title>
        <authorList>
            <person name="Gordon J.L."/>
            <person name="Armisen D."/>
            <person name="Proux-Wera E."/>
            <person name="Oheigeartaigh S.S."/>
            <person name="Byrne K.P."/>
            <person name="Wolfe K.H."/>
        </authorList>
    </citation>
    <scope>NUCLEOTIDE SEQUENCE [LARGE SCALE GENOMIC DNA]</scope>
    <source>
        <strain evidence="3">ATCC 10597 / BCRC 20456 / CBS 421 / NBRC 0211 / NRRL Y-12639</strain>
    </source>
</reference>
<dbReference type="EMBL" id="HE580272">
    <property type="protein sequence ID" value="CCD25480.1"/>
    <property type="molecule type" value="Genomic_DNA"/>
</dbReference>
<evidence type="ECO:0000259" key="1">
    <source>
        <dbReference type="PROSITE" id="PS50280"/>
    </source>
</evidence>
<dbReference type="OrthoDB" id="42889at2759"/>
<dbReference type="GO" id="GO:0005634">
    <property type="term" value="C:nucleus"/>
    <property type="evidence" value="ECO:0007669"/>
    <property type="project" value="TreeGrafter"/>
</dbReference>
<dbReference type="RefSeq" id="XP_003670723.1">
    <property type="nucleotide sequence ID" value="XM_003670675.1"/>
</dbReference>
<proteinExistence type="predicted"/>
<dbReference type="eggNOG" id="KOG1337">
    <property type="taxonomic scope" value="Eukaryota"/>
</dbReference>
<dbReference type="GeneID" id="11499219"/>
<gene>
    <name evidence="2" type="primary">NDAI0F01610</name>
    <name evidence="2" type="ordered locus">NDAI_0F01610</name>
</gene>
<dbReference type="OMA" id="FLWSHLI"/>
<dbReference type="InterPro" id="IPR001214">
    <property type="entry name" value="SET_dom"/>
</dbReference>